<keyword evidence="3" id="KW-1185">Reference proteome</keyword>
<feature type="region of interest" description="Disordered" evidence="1">
    <location>
        <begin position="1"/>
        <end position="22"/>
    </location>
</feature>
<evidence type="ECO:0000256" key="1">
    <source>
        <dbReference type="SAM" id="MobiDB-lite"/>
    </source>
</evidence>
<dbReference type="HOGENOM" id="CLU_073464_2_0_1"/>
<dbReference type="PaxDb" id="4113-PGSC0003DMT400013785"/>
<name>M1A3C6_SOLTU</name>
<dbReference type="InParanoid" id="M1A3C6"/>
<sequence length="273" mass="30396">MVPRCSAISPKVTEPEDAEGQSKKAMKLTKGRIAEWIGDPNLLRRMVLRSTFMITINTLASQRSSRRIAKEVGDPTQTAIGLNFFYIGVYKTRRTQEIIGESPTRSAIAIYTTVWTPKSTEYPVKLGKPLITKSYQRFTKSYRCFAERPFPSPTCQEFCANPFGDPDLARQSDLVTRRLDQRNMARQNVAGRNMPPRKKAKGIKFNEDATASRGKATKLPTIGGKGKGKCKSPASPEASSDSDNIYDTYITTSESEGEHQDDTEGRAAVKKDE</sequence>
<evidence type="ECO:0000313" key="3">
    <source>
        <dbReference type="Proteomes" id="UP000011115"/>
    </source>
</evidence>
<feature type="compositionally biased region" description="Low complexity" evidence="1">
    <location>
        <begin position="232"/>
        <end position="243"/>
    </location>
</feature>
<dbReference type="AlphaFoldDB" id="M1A3C6"/>
<feature type="compositionally biased region" description="Basic and acidic residues" evidence="1">
    <location>
        <begin position="256"/>
        <end position="273"/>
    </location>
</feature>
<proteinExistence type="predicted"/>
<reference evidence="2" key="2">
    <citation type="submission" date="2015-06" db="UniProtKB">
        <authorList>
            <consortium name="EnsemblPlants"/>
        </authorList>
    </citation>
    <scope>IDENTIFICATION</scope>
    <source>
        <strain evidence="2">DM1-3 516 R44</strain>
    </source>
</reference>
<dbReference type="Gramene" id="PGSC0003DMT400013785">
    <property type="protein sequence ID" value="PGSC0003DMT400013785"/>
    <property type="gene ID" value="PGSC0003DMG400005396"/>
</dbReference>
<organism evidence="2 3">
    <name type="scientific">Solanum tuberosum</name>
    <name type="common">Potato</name>
    <dbReference type="NCBI Taxonomy" id="4113"/>
    <lineage>
        <taxon>Eukaryota</taxon>
        <taxon>Viridiplantae</taxon>
        <taxon>Streptophyta</taxon>
        <taxon>Embryophyta</taxon>
        <taxon>Tracheophyta</taxon>
        <taxon>Spermatophyta</taxon>
        <taxon>Magnoliopsida</taxon>
        <taxon>eudicotyledons</taxon>
        <taxon>Gunneridae</taxon>
        <taxon>Pentapetalae</taxon>
        <taxon>asterids</taxon>
        <taxon>lamiids</taxon>
        <taxon>Solanales</taxon>
        <taxon>Solanaceae</taxon>
        <taxon>Solanoideae</taxon>
        <taxon>Solaneae</taxon>
        <taxon>Solanum</taxon>
    </lineage>
</organism>
<reference evidence="3" key="1">
    <citation type="journal article" date="2011" name="Nature">
        <title>Genome sequence and analysis of the tuber crop potato.</title>
        <authorList>
            <consortium name="The Potato Genome Sequencing Consortium"/>
        </authorList>
    </citation>
    <scope>NUCLEOTIDE SEQUENCE [LARGE SCALE GENOMIC DNA]</scope>
    <source>
        <strain evidence="3">cv. DM1-3 516 R44</strain>
    </source>
</reference>
<dbReference type="Proteomes" id="UP000011115">
    <property type="component" value="Unassembled WGS sequence"/>
</dbReference>
<feature type="region of interest" description="Disordered" evidence="1">
    <location>
        <begin position="183"/>
        <end position="273"/>
    </location>
</feature>
<evidence type="ECO:0000313" key="2">
    <source>
        <dbReference type="EnsemblPlants" id="PGSC0003DMT400013785"/>
    </source>
</evidence>
<evidence type="ECO:0008006" key="4">
    <source>
        <dbReference type="Google" id="ProtNLM"/>
    </source>
</evidence>
<dbReference type="EnsemblPlants" id="PGSC0003DMT400013785">
    <property type="protein sequence ID" value="PGSC0003DMT400013785"/>
    <property type="gene ID" value="PGSC0003DMG400005396"/>
</dbReference>
<protein>
    <recommendedName>
        <fullName evidence="4">Polyprotein protein</fullName>
    </recommendedName>
</protein>
<accession>M1A3C6</accession>